<dbReference type="Proteomes" id="UP000023152">
    <property type="component" value="Unassembled WGS sequence"/>
</dbReference>
<organism evidence="2 3">
    <name type="scientific">Reticulomyxa filosa</name>
    <dbReference type="NCBI Taxonomy" id="46433"/>
    <lineage>
        <taxon>Eukaryota</taxon>
        <taxon>Sar</taxon>
        <taxon>Rhizaria</taxon>
        <taxon>Retaria</taxon>
        <taxon>Foraminifera</taxon>
        <taxon>Monothalamids</taxon>
        <taxon>Reticulomyxidae</taxon>
        <taxon>Reticulomyxa</taxon>
    </lineage>
</organism>
<evidence type="ECO:0000313" key="2">
    <source>
        <dbReference type="EMBL" id="ETO03881.1"/>
    </source>
</evidence>
<dbReference type="AlphaFoldDB" id="X6LR84"/>
<feature type="region of interest" description="Disordered" evidence="1">
    <location>
        <begin position="31"/>
        <end position="51"/>
    </location>
</feature>
<keyword evidence="3" id="KW-1185">Reference proteome</keyword>
<accession>X6LR84</accession>
<name>X6LR84_RETFI</name>
<evidence type="ECO:0000313" key="3">
    <source>
        <dbReference type="Proteomes" id="UP000023152"/>
    </source>
</evidence>
<dbReference type="EMBL" id="ASPP01031493">
    <property type="protein sequence ID" value="ETO03881.1"/>
    <property type="molecule type" value="Genomic_DNA"/>
</dbReference>
<reference evidence="2 3" key="1">
    <citation type="journal article" date="2013" name="Curr. Biol.">
        <title>The Genome of the Foraminiferan Reticulomyxa filosa.</title>
        <authorList>
            <person name="Glockner G."/>
            <person name="Hulsmann N."/>
            <person name="Schleicher M."/>
            <person name="Noegel A.A."/>
            <person name="Eichinger L."/>
            <person name="Gallinger C."/>
            <person name="Pawlowski J."/>
            <person name="Sierra R."/>
            <person name="Euteneuer U."/>
            <person name="Pillet L."/>
            <person name="Moustafa A."/>
            <person name="Platzer M."/>
            <person name="Groth M."/>
            <person name="Szafranski K."/>
            <person name="Schliwa M."/>
        </authorList>
    </citation>
    <scope>NUCLEOTIDE SEQUENCE [LARGE SCALE GENOMIC DNA]</scope>
</reference>
<proteinExistence type="predicted"/>
<feature type="non-terminal residue" evidence="2">
    <location>
        <position position="1"/>
    </location>
</feature>
<sequence>THTYRVVLGTSLGRLFVITLMTDQNRHEDFASALHPSSSGSHDKQKKKDKSGVPYSLDILLSTSNEGEDASSTLNRSWFSSFFDVLSPFLVGADDVDTVITNPQRTTSFDQSLFKVLLQSGVKGNRNLQVQSMCFGLNFLDSQLVLYVLRKHSIDCITFSNSSHQVLFQKKNLYTYIYVNIYIPIKLYYIHDI</sequence>
<evidence type="ECO:0000256" key="1">
    <source>
        <dbReference type="SAM" id="MobiDB-lite"/>
    </source>
</evidence>
<comment type="caution">
    <text evidence="2">The sequence shown here is derived from an EMBL/GenBank/DDBJ whole genome shotgun (WGS) entry which is preliminary data.</text>
</comment>
<gene>
    <name evidence="2" type="ORF">RFI_33521</name>
</gene>
<protein>
    <submittedName>
        <fullName evidence="2">Uncharacterized protein</fullName>
    </submittedName>
</protein>